<dbReference type="EMBL" id="CP074371">
    <property type="protein sequence ID" value="QVI22388.1"/>
    <property type="molecule type" value="Genomic_DNA"/>
</dbReference>
<keyword evidence="2" id="KW-0732">Signal</keyword>
<dbReference type="Proteomes" id="UP000683310">
    <property type="component" value="Chromosome"/>
</dbReference>
<evidence type="ECO:0000313" key="4">
    <source>
        <dbReference type="Proteomes" id="UP000683310"/>
    </source>
</evidence>
<sequence>MRKSVVVVALLALPLLSAACTNDQTAATPTPSAAPTSAAPISGSGLPSLSPGVTIPGLTPGATTPGGAVGALTAAEISKALQDKGKLNQQTADCVAGIYLQEGLSDSGIQKIIESANGTNPTKVSLGTDDLLKAGKAGKRIATECVK</sequence>
<feature type="chain" id="PRO_5047191999" description="DUF732 domain-containing protein" evidence="2">
    <location>
        <begin position="20"/>
        <end position="147"/>
    </location>
</feature>
<proteinExistence type="predicted"/>
<evidence type="ECO:0000256" key="1">
    <source>
        <dbReference type="SAM" id="MobiDB-lite"/>
    </source>
</evidence>
<organism evidence="3 4">
    <name type="scientific">Nocardia tengchongensis</name>
    <dbReference type="NCBI Taxonomy" id="2055889"/>
    <lineage>
        <taxon>Bacteria</taxon>
        <taxon>Bacillati</taxon>
        <taxon>Actinomycetota</taxon>
        <taxon>Actinomycetes</taxon>
        <taxon>Mycobacteriales</taxon>
        <taxon>Nocardiaceae</taxon>
        <taxon>Nocardia</taxon>
    </lineage>
</organism>
<gene>
    <name evidence="3" type="ORF">KHQ06_04710</name>
</gene>
<evidence type="ECO:0000313" key="3">
    <source>
        <dbReference type="EMBL" id="QVI22388.1"/>
    </source>
</evidence>
<keyword evidence="4" id="KW-1185">Reference proteome</keyword>
<evidence type="ECO:0000256" key="2">
    <source>
        <dbReference type="SAM" id="SignalP"/>
    </source>
</evidence>
<evidence type="ECO:0008006" key="5">
    <source>
        <dbReference type="Google" id="ProtNLM"/>
    </source>
</evidence>
<reference evidence="3 4" key="1">
    <citation type="submission" date="2021-04" db="EMBL/GenBank/DDBJ databases">
        <title>Nocardia tengchongensis.</title>
        <authorList>
            <person name="Zhuang k."/>
            <person name="Ran Y."/>
            <person name="Li W."/>
        </authorList>
    </citation>
    <scope>NUCLEOTIDE SEQUENCE [LARGE SCALE GENOMIC DNA]</scope>
    <source>
        <strain evidence="3 4">CFH S0057</strain>
    </source>
</reference>
<protein>
    <recommendedName>
        <fullName evidence="5">DUF732 domain-containing protein</fullName>
    </recommendedName>
</protein>
<dbReference type="RefSeq" id="WP_213558471.1">
    <property type="nucleotide sequence ID" value="NZ_JBHZDI010000076.1"/>
</dbReference>
<name>A0ABX8CTG0_9NOCA</name>
<feature type="region of interest" description="Disordered" evidence="1">
    <location>
        <begin position="24"/>
        <end position="45"/>
    </location>
</feature>
<accession>A0ABX8CTG0</accession>
<dbReference type="PROSITE" id="PS51257">
    <property type="entry name" value="PROKAR_LIPOPROTEIN"/>
    <property type="match status" value="1"/>
</dbReference>
<feature type="signal peptide" evidence="2">
    <location>
        <begin position="1"/>
        <end position="19"/>
    </location>
</feature>